<dbReference type="Gramene" id="Psat07G0456400-T1">
    <property type="protein sequence ID" value="KAI5388958.1"/>
    <property type="gene ID" value="KIW84_074564"/>
</dbReference>
<keyword evidence="9" id="KW-0460">Magnesium</keyword>
<evidence type="ECO:0000256" key="2">
    <source>
        <dbReference type="ARBA" id="ARBA00001920"/>
    </source>
</evidence>
<reference evidence="13 14" key="1">
    <citation type="journal article" date="2022" name="Nat. Genet.">
        <title>Improved pea reference genome and pan-genome highlight genomic features and evolutionary characteristics.</title>
        <authorList>
            <person name="Yang T."/>
            <person name="Liu R."/>
            <person name="Luo Y."/>
            <person name="Hu S."/>
            <person name="Wang D."/>
            <person name="Wang C."/>
            <person name="Pandey M.K."/>
            <person name="Ge S."/>
            <person name="Xu Q."/>
            <person name="Li N."/>
            <person name="Li G."/>
            <person name="Huang Y."/>
            <person name="Saxena R.K."/>
            <person name="Ji Y."/>
            <person name="Li M."/>
            <person name="Yan X."/>
            <person name="He Y."/>
            <person name="Liu Y."/>
            <person name="Wang X."/>
            <person name="Xiang C."/>
            <person name="Varshney R.K."/>
            <person name="Ding H."/>
            <person name="Gao S."/>
            <person name="Zong X."/>
        </authorList>
    </citation>
    <scope>NUCLEOTIDE SEQUENCE [LARGE SCALE GENOMIC DNA]</scope>
    <source>
        <strain evidence="13 14">cv. Zhongwan 6</strain>
    </source>
</reference>
<evidence type="ECO:0000256" key="4">
    <source>
        <dbReference type="ARBA" id="ARBA00007812"/>
    </source>
</evidence>
<evidence type="ECO:0000256" key="10">
    <source>
        <dbReference type="ARBA" id="ARBA00023052"/>
    </source>
</evidence>
<comment type="caution">
    <text evidence="13">The sequence shown here is derived from an EMBL/GenBank/DDBJ whole genome shotgun (WGS) entry which is preliminary data.</text>
</comment>
<dbReference type="Pfam" id="PF02775">
    <property type="entry name" value="TPP_enzyme_C"/>
    <property type="match status" value="1"/>
</dbReference>
<sequence length="195" mass="21250">MEIKRVMLLEVLFGAPVCLSHLVFDLEQALAKRLTHNNVAYENYHRIFVPDGTPLKSASKEPLRVNVMFQHIQKMLSSETTVIVETGDSWFNCQKLKLPEGCGYEFQMQYGSIGWSVGATLGYAQVVPEKRVISCIGDGSFQVVALESAIGICSPLATPHSGETVADGVATSKTMANNAPQAANKLGEDLYQVLS</sequence>
<evidence type="ECO:0000256" key="8">
    <source>
        <dbReference type="ARBA" id="ARBA00022793"/>
    </source>
</evidence>
<dbReference type="PANTHER" id="PTHR43452">
    <property type="entry name" value="PYRUVATE DECARBOXYLASE"/>
    <property type="match status" value="1"/>
</dbReference>
<keyword evidence="14" id="KW-1185">Reference proteome</keyword>
<evidence type="ECO:0000256" key="5">
    <source>
        <dbReference type="ARBA" id="ARBA00011881"/>
    </source>
</evidence>
<evidence type="ECO:0000313" key="14">
    <source>
        <dbReference type="Proteomes" id="UP001058974"/>
    </source>
</evidence>
<dbReference type="GO" id="GO:0030976">
    <property type="term" value="F:thiamine pyrophosphate binding"/>
    <property type="evidence" value="ECO:0007669"/>
    <property type="project" value="InterPro"/>
</dbReference>
<dbReference type="InterPro" id="IPR012110">
    <property type="entry name" value="PDC/IPDC-like"/>
</dbReference>
<proteinExistence type="inferred from homology"/>
<dbReference type="SUPFAM" id="SSF52518">
    <property type="entry name" value="Thiamin diphosphate-binding fold (THDP-binding)"/>
    <property type="match status" value="1"/>
</dbReference>
<comment type="cofactor">
    <cofactor evidence="2">
        <name>a metal cation</name>
        <dbReference type="ChEBI" id="CHEBI:25213"/>
    </cofactor>
</comment>
<comment type="subunit">
    <text evidence="5">Homotetramer.</text>
</comment>
<dbReference type="AlphaFoldDB" id="A0A9D5A031"/>
<comment type="similarity">
    <text evidence="4">Belongs to the TPP enzyme family.</text>
</comment>
<comment type="catalytic activity">
    <reaction evidence="1">
        <text>a 2-oxocarboxylate + H(+) = an aldehyde + CO2</text>
        <dbReference type="Rhea" id="RHEA:11628"/>
        <dbReference type="ChEBI" id="CHEBI:15378"/>
        <dbReference type="ChEBI" id="CHEBI:16526"/>
        <dbReference type="ChEBI" id="CHEBI:17478"/>
        <dbReference type="ChEBI" id="CHEBI:35179"/>
        <dbReference type="EC" id="4.1.1.1"/>
    </reaction>
</comment>
<keyword evidence="7" id="KW-0479">Metal-binding</keyword>
<keyword evidence="8" id="KW-0210">Decarboxylase</keyword>
<dbReference type="EC" id="4.1.1.1" evidence="6"/>
<evidence type="ECO:0000256" key="7">
    <source>
        <dbReference type="ARBA" id="ARBA00022723"/>
    </source>
</evidence>
<dbReference type="GO" id="GO:0004737">
    <property type="term" value="F:pyruvate decarboxylase activity"/>
    <property type="evidence" value="ECO:0007669"/>
    <property type="project" value="UniProtKB-EC"/>
</dbReference>
<dbReference type="InterPro" id="IPR011766">
    <property type="entry name" value="TPP_enzyme_TPP-bd"/>
</dbReference>
<dbReference type="GO" id="GO:0005829">
    <property type="term" value="C:cytosol"/>
    <property type="evidence" value="ECO:0007669"/>
    <property type="project" value="TreeGrafter"/>
</dbReference>
<comment type="cofactor">
    <cofactor evidence="3">
        <name>thiamine diphosphate</name>
        <dbReference type="ChEBI" id="CHEBI:58937"/>
    </cofactor>
</comment>
<keyword evidence="11" id="KW-0456">Lyase</keyword>
<dbReference type="InterPro" id="IPR029061">
    <property type="entry name" value="THDP-binding"/>
</dbReference>
<evidence type="ECO:0000256" key="9">
    <source>
        <dbReference type="ARBA" id="ARBA00022842"/>
    </source>
</evidence>
<dbReference type="Proteomes" id="UP001058974">
    <property type="component" value="Chromosome 7"/>
</dbReference>
<protein>
    <recommendedName>
        <fullName evidence="6">pyruvate decarboxylase</fullName>
        <ecNumber evidence="6">4.1.1.1</ecNumber>
    </recommendedName>
</protein>
<keyword evidence="10" id="KW-0786">Thiamine pyrophosphate</keyword>
<organism evidence="13 14">
    <name type="scientific">Pisum sativum</name>
    <name type="common">Garden pea</name>
    <name type="synonym">Lathyrus oleraceus</name>
    <dbReference type="NCBI Taxonomy" id="3888"/>
    <lineage>
        <taxon>Eukaryota</taxon>
        <taxon>Viridiplantae</taxon>
        <taxon>Streptophyta</taxon>
        <taxon>Embryophyta</taxon>
        <taxon>Tracheophyta</taxon>
        <taxon>Spermatophyta</taxon>
        <taxon>Magnoliopsida</taxon>
        <taxon>eudicotyledons</taxon>
        <taxon>Gunneridae</taxon>
        <taxon>Pentapetalae</taxon>
        <taxon>rosids</taxon>
        <taxon>fabids</taxon>
        <taxon>Fabales</taxon>
        <taxon>Fabaceae</taxon>
        <taxon>Papilionoideae</taxon>
        <taxon>50 kb inversion clade</taxon>
        <taxon>NPAAA clade</taxon>
        <taxon>Hologalegina</taxon>
        <taxon>IRL clade</taxon>
        <taxon>Fabeae</taxon>
        <taxon>Lathyrus</taxon>
    </lineage>
</organism>
<evidence type="ECO:0000256" key="1">
    <source>
        <dbReference type="ARBA" id="ARBA00001041"/>
    </source>
</evidence>
<dbReference type="PANTHER" id="PTHR43452:SF6">
    <property type="entry name" value="PYRUVATE DECARBOXYLASE 2"/>
    <property type="match status" value="1"/>
</dbReference>
<dbReference type="Gene3D" id="3.40.50.970">
    <property type="match status" value="1"/>
</dbReference>
<evidence type="ECO:0000256" key="3">
    <source>
        <dbReference type="ARBA" id="ARBA00001964"/>
    </source>
</evidence>
<dbReference type="GO" id="GO:0046872">
    <property type="term" value="F:metal ion binding"/>
    <property type="evidence" value="ECO:0007669"/>
    <property type="project" value="UniProtKB-KW"/>
</dbReference>
<evidence type="ECO:0000259" key="12">
    <source>
        <dbReference type="Pfam" id="PF02775"/>
    </source>
</evidence>
<evidence type="ECO:0000256" key="6">
    <source>
        <dbReference type="ARBA" id="ARBA00013202"/>
    </source>
</evidence>
<evidence type="ECO:0000256" key="11">
    <source>
        <dbReference type="ARBA" id="ARBA00023239"/>
    </source>
</evidence>
<gene>
    <name evidence="13" type="ORF">KIW84_074564</name>
</gene>
<evidence type="ECO:0000313" key="13">
    <source>
        <dbReference type="EMBL" id="KAI5388958.1"/>
    </source>
</evidence>
<feature type="domain" description="Thiamine pyrophosphate enzyme TPP-binding" evidence="12">
    <location>
        <begin position="108"/>
        <end position="144"/>
    </location>
</feature>
<keyword evidence="13" id="KW-0670">Pyruvate</keyword>
<dbReference type="EMBL" id="JAMSHJ010000007">
    <property type="protein sequence ID" value="KAI5388958.1"/>
    <property type="molecule type" value="Genomic_DNA"/>
</dbReference>
<accession>A0A9D5A031</accession>
<dbReference type="GO" id="GO:0000949">
    <property type="term" value="P:aromatic amino acid family catabolic process to alcohol via Ehrlich pathway"/>
    <property type="evidence" value="ECO:0007669"/>
    <property type="project" value="TreeGrafter"/>
</dbReference>
<name>A0A9D5A031_PEA</name>